<sequence length="509" mass="55934">MFCSENSKQRKKRETKSRYRKEEKQAAHGHSEQGLALDPPAHSHLLSSGCPLMDTTGSGEDTSAWGSADSLLQEVEDDMFPADWTPPRIEFLYHDDPPPLSPLPEPASDSRSSGEMPDITEEVFGPQEFTDEMTSSTQSPLEILNKIAVTQLETETRDVAGPGHFASSFCQSAKEELEGTLLVDQISPQNWTTFSSECSPLPSSIHLSSPASRSSSRNIIPSTDFAENPDKLNLELNLTGEVDQECLSSPYHYHPSAATSSISSGSSISASSDEFVGDLEEQMFDSDVERDMGRESLPSQLPTHPLLESTKISSGSSISSSSDEFVGDPLKMTLDTDVKRHMDPEFSPSQLSTHPLVMEEDIDDVEEDIDDSGLISLRDLLQTDDMNQSTMEPSTFLYSGPDGYLSSLDKLLEEKREQIREDEELERSLGEKLLLCSSLHSVEVVEESAATLPDAHRLLLKRFSISLGAIPAVHPGESIFGLLPYQKTSLALDTAGLTPQNQLENLFFK</sequence>
<name>A0ACB8EYW9_9SAUR</name>
<reference evidence="1" key="1">
    <citation type="submission" date="2021-08" db="EMBL/GenBank/DDBJ databases">
        <title>The first chromosome-level gecko genome reveals the dynamic sex chromosomes of Neotropical dwarf geckos (Sphaerodactylidae: Sphaerodactylus).</title>
        <authorList>
            <person name="Pinto B.J."/>
            <person name="Keating S.E."/>
            <person name="Gamble T."/>
        </authorList>
    </citation>
    <scope>NUCLEOTIDE SEQUENCE</scope>
    <source>
        <strain evidence="1">TG3544</strain>
    </source>
</reference>
<dbReference type="EMBL" id="CM037625">
    <property type="protein sequence ID" value="KAH7997995.1"/>
    <property type="molecule type" value="Genomic_DNA"/>
</dbReference>
<comment type="caution">
    <text evidence="1">The sequence shown here is derived from an EMBL/GenBank/DDBJ whole genome shotgun (WGS) entry which is preliminary data.</text>
</comment>
<protein>
    <submittedName>
        <fullName evidence="1">Uncharacterized protein</fullName>
    </submittedName>
</protein>
<gene>
    <name evidence="1" type="ORF">K3G42_011268</name>
</gene>
<keyword evidence="2" id="KW-1185">Reference proteome</keyword>
<organism evidence="1 2">
    <name type="scientific">Sphaerodactylus townsendi</name>
    <dbReference type="NCBI Taxonomy" id="933632"/>
    <lineage>
        <taxon>Eukaryota</taxon>
        <taxon>Metazoa</taxon>
        <taxon>Chordata</taxon>
        <taxon>Craniata</taxon>
        <taxon>Vertebrata</taxon>
        <taxon>Euteleostomi</taxon>
        <taxon>Lepidosauria</taxon>
        <taxon>Squamata</taxon>
        <taxon>Bifurcata</taxon>
        <taxon>Gekkota</taxon>
        <taxon>Sphaerodactylidae</taxon>
        <taxon>Sphaerodactylus</taxon>
    </lineage>
</organism>
<accession>A0ACB8EYW9</accession>
<dbReference type="Proteomes" id="UP000827872">
    <property type="component" value="Linkage Group LG12"/>
</dbReference>
<proteinExistence type="predicted"/>
<evidence type="ECO:0000313" key="2">
    <source>
        <dbReference type="Proteomes" id="UP000827872"/>
    </source>
</evidence>
<evidence type="ECO:0000313" key="1">
    <source>
        <dbReference type="EMBL" id="KAH7997995.1"/>
    </source>
</evidence>